<name>A0A8S2KAW6_9BILA</name>
<dbReference type="Proteomes" id="UP000676336">
    <property type="component" value="Unassembled WGS sequence"/>
</dbReference>
<feature type="domain" description="ABC transmembrane type-1" evidence="12">
    <location>
        <begin position="362"/>
        <end position="480"/>
    </location>
</feature>
<evidence type="ECO:0000256" key="10">
    <source>
        <dbReference type="SAM" id="Phobius"/>
    </source>
</evidence>
<keyword evidence="7 10" id="KW-1133">Transmembrane helix</keyword>
<evidence type="ECO:0000256" key="6">
    <source>
        <dbReference type="ARBA" id="ARBA00022840"/>
    </source>
</evidence>
<dbReference type="SUPFAM" id="SSF90123">
    <property type="entry name" value="ABC transporter transmembrane region"/>
    <property type="match status" value="1"/>
</dbReference>
<dbReference type="InterPro" id="IPR050173">
    <property type="entry name" value="ABC_transporter_C-like"/>
</dbReference>
<dbReference type="InterPro" id="IPR027417">
    <property type="entry name" value="P-loop_NTPase"/>
</dbReference>
<feature type="region of interest" description="Disordered" evidence="9">
    <location>
        <begin position="253"/>
        <end position="274"/>
    </location>
</feature>
<evidence type="ECO:0000256" key="3">
    <source>
        <dbReference type="ARBA" id="ARBA00022448"/>
    </source>
</evidence>
<dbReference type="SUPFAM" id="SSF52540">
    <property type="entry name" value="P-loop containing nucleoside triphosphate hydrolases"/>
    <property type="match status" value="1"/>
</dbReference>
<protein>
    <recommendedName>
        <fullName evidence="15">ABC transmembrane type-1 domain-containing protein</fullName>
    </recommendedName>
</protein>
<evidence type="ECO:0000259" key="11">
    <source>
        <dbReference type="PROSITE" id="PS50893"/>
    </source>
</evidence>
<evidence type="ECO:0000313" key="14">
    <source>
        <dbReference type="Proteomes" id="UP000676336"/>
    </source>
</evidence>
<dbReference type="GO" id="GO:0016887">
    <property type="term" value="F:ATP hydrolysis activity"/>
    <property type="evidence" value="ECO:0007669"/>
    <property type="project" value="InterPro"/>
</dbReference>
<dbReference type="Gene3D" id="3.40.50.300">
    <property type="entry name" value="P-loop containing nucleotide triphosphate hydrolases"/>
    <property type="match status" value="1"/>
</dbReference>
<comment type="subcellular location">
    <subcellularLocation>
        <location evidence="1">Membrane</location>
        <topology evidence="1">Multi-pass membrane protein</topology>
    </subcellularLocation>
</comment>
<keyword evidence="5" id="KW-0547">Nucleotide-binding</keyword>
<keyword evidence="8 10" id="KW-0472">Membrane</keyword>
<proteinExistence type="inferred from homology"/>
<keyword evidence="6" id="KW-0067">ATP-binding</keyword>
<comment type="similarity">
    <text evidence="2">Belongs to the ABC transporter superfamily. ABCC family. Conjugate transporter (TC 3.A.1.208) subfamily.</text>
</comment>
<dbReference type="Pfam" id="PF00005">
    <property type="entry name" value="ABC_tran"/>
    <property type="match status" value="1"/>
</dbReference>
<dbReference type="Pfam" id="PF00664">
    <property type="entry name" value="ABC_membrane"/>
    <property type="match status" value="1"/>
</dbReference>
<accession>A0A8S2KAW6</accession>
<evidence type="ECO:0000256" key="2">
    <source>
        <dbReference type="ARBA" id="ARBA00009726"/>
    </source>
</evidence>
<evidence type="ECO:0000256" key="9">
    <source>
        <dbReference type="SAM" id="MobiDB-lite"/>
    </source>
</evidence>
<dbReference type="PANTHER" id="PTHR24223:SF456">
    <property type="entry name" value="MULTIDRUG RESISTANCE-ASSOCIATED PROTEIN LETHAL(2)03659"/>
    <property type="match status" value="1"/>
</dbReference>
<dbReference type="PANTHER" id="PTHR24223">
    <property type="entry name" value="ATP-BINDING CASSETTE SUB-FAMILY C"/>
    <property type="match status" value="1"/>
</dbReference>
<dbReference type="GO" id="GO:0016020">
    <property type="term" value="C:membrane"/>
    <property type="evidence" value="ECO:0007669"/>
    <property type="project" value="UniProtKB-SubCell"/>
</dbReference>
<dbReference type="InterPro" id="IPR011527">
    <property type="entry name" value="ABC1_TM_dom"/>
</dbReference>
<organism evidence="13 14">
    <name type="scientific">Rotaria magnacalcarata</name>
    <dbReference type="NCBI Taxonomy" id="392030"/>
    <lineage>
        <taxon>Eukaryota</taxon>
        <taxon>Metazoa</taxon>
        <taxon>Spiralia</taxon>
        <taxon>Gnathifera</taxon>
        <taxon>Rotifera</taxon>
        <taxon>Eurotatoria</taxon>
        <taxon>Bdelloidea</taxon>
        <taxon>Philodinida</taxon>
        <taxon>Philodinidae</taxon>
        <taxon>Rotaria</taxon>
    </lineage>
</organism>
<dbReference type="GO" id="GO:0005524">
    <property type="term" value="F:ATP binding"/>
    <property type="evidence" value="ECO:0007669"/>
    <property type="project" value="UniProtKB-KW"/>
</dbReference>
<dbReference type="PROSITE" id="PS50929">
    <property type="entry name" value="ABC_TM1F"/>
    <property type="match status" value="1"/>
</dbReference>
<dbReference type="GO" id="GO:0140359">
    <property type="term" value="F:ABC-type transporter activity"/>
    <property type="evidence" value="ECO:0007669"/>
    <property type="project" value="InterPro"/>
</dbReference>
<evidence type="ECO:0000256" key="5">
    <source>
        <dbReference type="ARBA" id="ARBA00022741"/>
    </source>
</evidence>
<reference evidence="13" key="1">
    <citation type="submission" date="2021-02" db="EMBL/GenBank/DDBJ databases">
        <authorList>
            <person name="Nowell W R."/>
        </authorList>
    </citation>
    <scope>NUCLEOTIDE SEQUENCE</scope>
</reference>
<evidence type="ECO:0000256" key="7">
    <source>
        <dbReference type="ARBA" id="ARBA00022989"/>
    </source>
</evidence>
<feature type="transmembrane region" description="Helical" evidence="10">
    <location>
        <begin position="362"/>
        <end position="386"/>
    </location>
</feature>
<evidence type="ECO:0000313" key="13">
    <source>
        <dbReference type="EMBL" id="CAF3845809.1"/>
    </source>
</evidence>
<keyword evidence="3" id="KW-0813">Transport</keyword>
<sequence>MMYKQLIILGLDAHFLWIGTLETIVVLVILWSYVGFTILLAMIYTLMVISVQILCVFFGIDVLDSIVTFFTIAFVLIYYLRHTYLHEFTTSCVNISQYWVSVRHIQEFLNAGEFNQQKMIAIENEFNSENIINSRYSKFSSSFQLRDVTFSARTGDLIIVIGSIASGKSSLLMTLLGEMKMIGGAVKLNRNARFRYVPQAHEIRVVSHNVSIDKESPNAILQILNHNQENQLASGTYSQLHQMCPEFKQWTQANTNNPRLDSSSASYTTGQLNSSPVPEFVTQLIGLPTSPETEKLLLPTTEKSVQKQTEEFKRVGSVSGRWSNAERIRYASKSTNVNCTIENHLPIRNMTMNAWFKKRDNYFYTLLGFVLLNIILLFLRTLLYFLSTHIAARTIHSQMFSSTLRAPIYFFDTNPIGRIINRCSKDISPIDEKLSETTYNFIEAFSNTASTISFIAYIQPVSLISLIFVGTILGRIRRFF</sequence>
<gene>
    <name evidence="13" type="ORF">SMN809_LOCUS3724</name>
</gene>
<comment type="caution">
    <text evidence="13">The sequence shown here is derived from an EMBL/GenBank/DDBJ whole genome shotgun (WGS) entry which is preliminary data.</text>
</comment>
<evidence type="ECO:0000259" key="12">
    <source>
        <dbReference type="PROSITE" id="PS50929"/>
    </source>
</evidence>
<evidence type="ECO:0000256" key="4">
    <source>
        <dbReference type="ARBA" id="ARBA00022692"/>
    </source>
</evidence>
<dbReference type="InterPro" id="IPR036640">
    <property type="entry name" value="ABC1_TM_sf"/>
</dbReference>
<dbReference type="PROSITE" id="PS50893">
    <property type="entry name" value="ABC_TRANSPORTER_2"/>
    <property type="match status" value="1"/>
</dbReference>
<feature type="transmembrane region" description="Helical" evidence="10">
    <location>
        <begin position="66"/>
        <end position="81"/>
    </location>
</feature>
<dbReference type="Gene3D" id="1.20.1560.10">
    <property type="entry name" value="ABC transporter type 1, transmembrane domain"/>
    <property type="match status" value="1"/>
</dbReference>
<evidence type="ECO:0008006" key="15">
    <source>
        <dbReference type="Google" id="ProtNLM"/>
    </source>
</evidence>
<dbReference type="EMBL" id="CAJOBI010000801">
    <property type="protein sequence ID" value="CAF3845809.1"/>
    <property type="molecule type" value="Genomic_DNA"/>
</dbReference>
<evidence type="ECO:0000256" key="8">
    <source>
        <dbReference type="ARBA" id="ARBA00023136"/>
    </source>
</evidence>
<evidence type="ECO:0000256" key="1">
    <source>
        <dbReference type="ARBA" id="ARBA00004141"/>
    </source>
</evidence>
<feature type="transmembrane region" description="Helical" evidence="10">
    <location>
        <begin position="454"/>
        <end position="474"/>
    </location>
</feature>
<feature type="domain" description="ABC transporter" evidence="11">
    <location>
        <begin position="126"/>
        <end position="367"/>
    </location>
</feature>
<keyword evidence="4 10" id="KW-0812">Transmembrane</keyword>
<dbReference type="AlphaFoldDB" id="A0A8S2KAW6"/>
<dbReference type="InterPro" id="IPR003439">
    <property type="entry name" value="ABC_transporter-like_ATP-bd"/>
</dbReference>